<feature type="signal peptide" evidence="9">
    <location>
        <begin position="1"/>
        <end position="16"/>
    </location>
</feature>
<evidence type="ECO:0000256" key="8">
    <source>
        <dbReference type="ARBA" id="ARBA00023180"/>
    </source>
</evidence>
<feature type="domain" description="Leucine-rich repeat-containing N-terminal plant-type" evidence="10">
    <location>
        <begin position="59"/>
        <end position="94"/>
    </location>
</feature>
<dbReference type="AlphaFoldDB" id="A0A5J4ZSW0"/>
<feature type="chain" id="PRO_5023831045" description="Leucine-rich repeat-containing N-terminal plant-type domain-containing protein" evidence="9">
    <location>
        <begin position="17"/>
        <end position="258"/>
    </location>
</feature>
<evidence type="ECO:0000256" key="4">
    <source>
        <dbReference type="ARBA" id="ARBA00022729"/>
    </source>
</evidence>
<dbReference type="EMBL" id="CM018048">
    <property type="protein sequence ID" value="KAA8521863.1"/>
    <property type="molecule type" value="Genomic_DNA"/>
</dbReference>
<keyword evidence="8" id="KW-0325">Glycoprotein</keyword>
<dbReference type="InterPro" id="IPR046956">
    <property type="entry name" value="RLP23-like"/>
</dbReference>
<gene>
    <name evidence="11" type="ORF">F0562_012515</name>
</gene>
<dbReference type="Proteomes" id="UP000325577">
    <property type="component" value="Linkage Group LG5"/>
</dbReference>
<dbReference type="Pfam" id="PF08263">
    <property type="entry name" value="LRRNT_2"/>
    <property type="match status" value="1"/>
</dbReference>
<evidence type="ECO:0000256" key="7">
    <source>
        <dbReference type="ARBA" id="ARBA00023136"/>
    </source>
</evidence>
<dbReference type="InterPro" id="IPR001611">
    <property type="entry name" value="Leu-rich_rpt"/>
</dbReference>
<dbReference type="OrthoDB" id="676979at2759"/>
<protein>
    <recommendedName>
        <fullName evidence="10">Leucine-rich repeat-containing N-terminal plant-type domain-containing protein</fullName>
    </recommendedName>
</protein>
<evidence type="ECO:0000256" key="5">
    <source>
        <dbReference type="ARBA" id="ARBA00022737"/>
    </source>
</evidence>
<dbReference type="PANTHER" id="PTHR48061">
    <property type="entry name" value="LEUCINE-RICH REPEAT RECEPTOR PROTEIN KINASE EMS1-LIKE-RELATED"/>
    <property type="match status" value="1"/>
</dbReference>
<accession>A0A5J4ZSW0</accession>
<keyword evidence="12" id="KW-1185">Reference proteome</keyword>
<evidence type="ECO:0000313" key="11">
    <source>
        <dbReference type="EMBL" id="KAA8521863.1"/>
    </source>
</evidence>
<keyword evidence="3" id="KW-0812">Transmembrane</keyword>
<dbReference type="SUPFAM" id="SSF52058">
    <property type="entry name" value="L domain-like"/>
    <property type="match status" value="1"/>
</dbReference>
<keyword evidence="4 9" id="KW-0732">Signal</keyword>
<dbReference type="Pfam" id="PF00560">
    <property type="entry name" value="LRR_1"/>
    <property type="match status" value="2"/>
</dbReference>
<evidence type="ECO:0000256" key="6">
    <source>
        <dbReference type="ARBA" id="ARBA00022989"/>
    </source>
</evidence>
<proteinExistence type="predicted"/>
<evidence type="ECO:0000313" key="12">
    <source>
        <dbReference type="Proteomes" id="UP000325577"/>
    </source>
</evidence>
<keyword evidence="5" id="KW-0677">Repeat</keyword>
<keyword evidence="2" id="KW-0433">Leucine-rich repeat</keyword>
<evidence type="ECO:0000256" key="1">
    <source>
        <dbReference type="ARBA" id="ARBA00004479"/>
    </source>
</evidence>
<comment type="subcellular location">
    <subcellularLocation>
        <location evidence="1">Membrane</location>
        <topology evidence="1">Single-pass type I membrane protein</topology>
    </subcellularLocation>
</comment>
<dbReference type="InterPro" id="IPR032675">
    <property type="entry name" value="LRR_dom_sf"/>
</dbReference>
<evidence type="ECO:0000256" key="9">
    <source>
        <dbReference type="SAM" id="SignalP"/>
    </source>
</evidence>
<sequence>MLFLALVVIEWWGGDCEVVVGTGIEGCEWVSSEGIEGIGGISSAGMEMGGWMLDSCAIERTILLNLKQQWGNLPFIQSWNSFSSPCDWPEIRCTNGRATGIILRNKNITEKIPPSICDLENLAVIDLAYNCIPGEFPTALYNCSKLEYLDLSQNYFLGPISAVIDGISTLRYIDLDGNNFNNDIPPAIGWLPELQTLYLYQNEFNGTFPAEIDNLSNIEVLGMAYNDFVPMAIPPEFGKLKKLKFMWMSVTNLINEIP</sequence>
<dbReference type="GO" id="GO:0016020">
    <property type="term" value="C:membrane"/>
    <property type="evidence" value="ECO:0007669"/>
    <property type="project" value="UniProtKB-SubCell"/>
</dbReference>
<keyword evidence="7" id="KW-0472">Membrane</keyword>
<dbReference type="Gene3D" id="3.80.10.10">
    <property type="entry name" value="Ribonuclease Inhibitor"/>
    <property type="match status" value="2"/>
</dbReference>
<reference evidence="11 12" key="1">
    <citation type="submission" date="2019-09" db="EMBL/GenBank/DDBJ databases">
        <title>A chromosome-level genome assembly of the Chinese tupelo Nyssa sinensis.</title>
        <authorList>
            <person name="Yang X."/>
            <person name="Kang M."/>
            <person name="Yang Y."/>
            <person name="Xiong H."/>
            <person name="Wang M."/>
            <person name="Zhang Z."/>
            <person name="Wang Z."/>
            <person name="Wu H."/>
            <person name="Ma T."/>
            <person name="Liu J."/>
            <person name="Xi Z."/>
        </authorList>
    </citation>
    <scope>NUCLEOTIDE SEQUENCE [LARGE SCALE GENOMIC DNA]</scope>
    <source>
        <strain evidence="11">J267</strain>
        <tissue evidence="11">Leaf</tissue>
    </source>
</reference>
<keyword evidence="6" id="KW-1133">Transmembrane helix</keyword>
<evidence type="ECO:0000259" key="10">
    <source>
        <dbReference type="Pfam" id="PF08263"/>
    </source>
</evidence>
<dbReference type="InterPro" id="IPR013210">
    <property type="entry name" value="LRR_N_plant-typ"/>
</dbReference>
<evidence type="ECO:0000256" key="2">
    <source>
        <dbReference type="ARBA" id="ARBA00022614"/>
    </source>
</evidence>
<organism evidence="11 12">
    <name type="scientific">Nyssa sinensis</name>
    <dbReference type="NCBI Taxonomy" id="561372"/>
    <lineage>
        <taxon>Eukaryota</taxon>
        <taxon>Viridiplantae</taxon>
        <taxon>Streptophyta</taxon>
        <taxon>Embryophyta</taxon>
        <taxon>Tracheophyta</taxon>
        <taxon>Spermatophyta</taxon>
        <taxon>Magnoliopsida</taxon>
        <taxon>eudicotyledons</taxon>
        <taxon>Gunneridae</taxon>
        <taxon>Pentapetalae</taxon>
        <taxon>asterids</taxon>
        <taxon>Cornales</taxon>
        <taxon>Nyssaceae</taxon>
        <taxon>Nyssa</taxon>
    </lineage>
</organism>
<dbReference type="Pfam" id="PF13855">
    <property type="entry name" value="LRR_8"/>
    <property type="match status" value="1"/>
</dbReference>
<evidence type="ECO:0000256" key="3">
    <source>
        <dbReference type="ARBA" id="ARBA00022692"/>
    </source>
</evidence>
<dbReference type="PANTHER" id="PTHR48061:SF2">
    <property type="entry name" value="RECEPTOR LIKE PROTEIN 30-LIKE"/>
    <property type="match status" value="1"/>
</dbReference>
<name>A0A5J4ZSW0_9ASTE</name>